<dbReference type="Gene3D" id="3.30.870.10">
    <property type="entry name" value="Endonuclease Chain A"/>
    <property type="match status" value="1"/>
</dbReference>
<dbReference type="Proteomes" id="UP000316079">
    <property type="component" value="Unassembled WGS sequence"/>
</dbReference>
<evidence type="ECO:0000256" key="1">
    <source>
        <dbReference type="ARBA" id="ARBA00006937"/>
    </source>
</evidence>
<feature type="domain" description="Scaffolding anchor of CK1" evidence="2">
    <location>
        <begin position="17"/>
        <end position="184"/>
    </location>
</feature>
<protein>
    <recommendedName>
        <fullName evidence="2">Scaffolding anchor of CK1 domain-containing protein</fullName>
    </recommendedName>
</protein>
<proteinExistence type="inferred from homology"/>
<accession>A0A553R2X2</accession>
<dbReference type="OrthoDB" id="8943940at2759"/>
<reference evidence="3 4" key="1">
    <citation type="journal article" date="2019" name="Sci. Data">
        <title>Hybrid genome assembly and annotation of Danionella translucida.</title>
        <authorList>
            <person name="Kadobianskyi M."/>
            <person name="Schulze L."/>
            <person name="Schuelke M."/>
            <person name="Judkewitz B."/>
        </authorList>
    </citation>
    <scope>NUCLEOTIDE SEQUENCE [LARGE SCALE GENOMIC DNA]</scope>
    <source>
        <strain evidence="3 4">Bolton</strain>
    </source>
</reference>
<dbReference type="STRING" id="623744.A0A553R2X2"/>
<evidence type="ECO:0000313" key="4">
    <source>
        <dbReference type="Proteomes" id="UP000316079"/>
    </source>
</evidence>
<dbReference type="AlphaFoldDB" id="A0A553R2X2"/>
<keyword evidence="4" id="KW-1185">Reference proteome</keyword>
<dbReference type="GO" id="GO:0007165">
    <property type="term" value="P:signal transduction"/>
    <property type="evidence" value="ECO:0007669"/>
    <property type="project" value="TreeGrafter"/>
</dbReference>
<sequence>MSNTQEQSLNENITFTPLSESSPDFLHSEGERYCVESLVSSGPQAFYTKLHEEYLNSFLSNGEIKQISSWAEDIHQSDLHLEEANGELEVQSDGENFSGHYFPTESDTPAPCLELGWPERSLWMDMGRVNVYTNPPIEQAPSIRELIAVVTDKLSDNAVIGDLHTAASRGVPVYIILNKRSVEENCFPHRLLHP</sequence>
<organism evidence="3 4">
    <name type="scientific">Danionella cerebrum</name>
    <dbReference type="NCBI Taxonomy" id="2873325"/>
    <lineage>
        <taxon>Eukaryota</taxon>
        <taxon>Metazoa</taxon>
        <taxon>Chordata</taxon>
        <taxon>Craniata</taxon>
        <taxon>Vertebrata</taxon>
        <taxon>Euteleostomi</taxon>
        <taxon>Actinopterygii</taxon>
        <taxon>Neopterygii</taxon>
        <taxon>Teleostei</taxon>
        <taxon>Ostariophysi</taxon>
        <taxon>Cypriniformes</taxon>
        <taxon>Danionidae</taxon>
        <taxon>Danioninae</taxon>
        <taxon>Danionella</taxon>
    </lineage>
</organism>
<dbReference type="GO" id="GO:0019901">
    <property type="term" value="F:protein kinase binding"/>
    <property type="evidence" value="ECO:0007669"/>
    <property type="project" value="TreeGrafter"/>
</dbReference>
<comment type="caution">
    <text evidence="3">The sequence shown here is derived from an EMBL/GenBank/DDBJ whole genome shotgun (WGS) entry which is preliminary data.</text>
</comment>
<comment type="similarity">
    <text evidence="1">Belongs to the FAM83 family.</text>
</comment>
<dbReference type="Pfam" id="PF07894">
    <property type="entry name" value="SACK1"/>
    <property type="match status" value="1"/>
</dbReference>
<dbReference type="InterPro" id="IPR012461">
    <property type="entry name" value="SACK1"/>
</dbReference>
<evidence type="ECO:0000259" key="2">
    <source>
        <dbReference type="Pfam" id="PF07894"/>
    </source>
</evidence>
<gene>
    <name evidence="3" type="ORF">DNTS_008631</name>
</gene>
<dbReference type="PANTHER" id="PTHR16181:SF29">
    <property type="entry name" value="PROTEIN FAM83A-RELATED"/>
    <property type="match status" value="1"/>
</dbReference>
<feature type="non-terminal residue" evidence="3">
    <location>
        <position position="194"/>
    </location>
</feature>
<name>A0A553R2X2_9TELE</name>
<dbReference type="EMBL" id="SRMA01025286">
    <property type="protein sequence ID" value="TRY96541.1"/>
    <property type="molecule type" value="Genomic_DNA"/>
</dbReference>
<dbReference type="InterPro" id="IPR050944">
    <property type="entry name" value="FAM83"/>
</dbReference>
<evidence type="ECO:0000313" key="3">
    <source>
        <dbReference type="EMBL" id="TRY96541.1"/>
    </source>
</evidence>
<dbReference type="PANTHER" id="PTHR16181">
    <property type="entry name" value="PROTEIN FAM83A-RELATED"/>
    <property type="match status" value="1"/>
</dbReference>